<name>A0A8S4EY21_PLUXY</name>
<protein>
    <submittedName>
        <fullName evidence="4">(diamondback moth) hypothetical protein</fullName>
    </submittedName>
</protein>
<dbReference type="GO" id="GO:0030422">
    <property type="term" value="P:siRNA processing"/>
    <property type="evidence" value="ECO:0007669"/>
    <property type="project" value="TreeGrafter"/>
</dbReference>
<dbReference type="Gene3D" id="1.10.1520.10">
    <property type="entry name" value="Ribonuclease III domain"/>
    <property type="match status" value="1"/>
</dbReference>
<dbReference type="GO" id="GO:0003723">
    <property type="term" value="F:RNA binding"/>
    <property type="evidence" value="ECO:0007669"/>
    <property type="project" value="TreeGrafter"/>
</dbReference>
<accession>A0A8S4EY21</accession>
<dbReference type="Pfam" id="PF00636">
    <property type="entry name" value="Ribonuclease_3"/>
    <property type="match status" value="1"/>
</dbReference>
<keyword evidence="5" id="KW-1185">Reference proteome</keyword>
<sequence>MARVTLPGRVETIGDSFLKFAITAYLYCAQPIVHEGKLSHLRSKQVSNLNLYRLGRNKRLGARMIASKFEPHDNWLPPCHKPPATRDVSSTVSTILNPN</sequence>
<evidence type="ECO:0000313" key="4">
    <source>
        <dbReference type="EMBL" id="CAG9120265.1"/>
    </source>
</evidence>
<organism evidence="4 5">
    <name type="scientific">Plutella xylostella</name>
    <name type="common">Diamondback moth</name>
    <name type="synonym">Plutella maculipennis</name>
    <dbReference type="NCBI Taxonomy" id="51655"/>
    <lineage>
        <taxon>Eukaryota</taxon>
        <taxon>Metazoa</taxon>
        <taxon>Ecdysozoa</taxon>
        <taxon>Arthropoda</taxon>
        <taxon>Hexapoda</taxon>
        <taxon>Insecta</taxon>
        <taxon>Pterygota</taxon>
        <taxon>Neoptera</taxon>
        <taxon>Endopterygota</taxon>
        <taxon>Lepidoptera</taxon>
        <taxon>Glossata</taxon>
        <taxon>Ditrysia</taxon>
        <taxon>Yponomeutoidea</taxon>
        <taxon>Plutellidae</taxon>
        <taxon>Plutella</taxon>
    </lineage>
</organism>
<dbReference type="GO" id="GO:0004525">
    <property type="term" value="F:ribonuclease III activity"/>
    <property type="evidence" value="ECO:0007669"/>
    <property type="project" value="InterPro"/>
</dbReference>
<dbReference type="PANTHER" id="PTHR14950:SF37">
    <property type="entry name" value="ENDORIBONUCLEASE DICER"/>
    <property type="match status" value="1"/>
</dbReference>
<evidence type="ECO:0000256" key="2">
    <source>
        <dbReference type="SAM" id="MobiDB-lite"/>
    </source>
</evidence>
<dbReference type="EMBL" id="CAJHNJ030000023">
    <property type="protein sequence ID" value="CAG9120265.1"/>
    <property type="molecule type" value="Genomic_DNA"/>
</dbReference>
<feature type="domain" description="RNase III" evidence="3">
    <location>
        <begin position="9"/>
        <end position="56"/>
    </location>
</feature>
<dbReference type="InterPro" id="IPR000999">
    <property type="entry name" value="RNase_III_dom"/>
</dbReference>
<dbReference type="GO" id="GO:0004530">
    <property type="term" value="F:deoxyribonuclease I activity"/>
    <property type="evidence" value="ECO:0007669"/>
    <property type="project" value="TreeGrafter"/>
</dbReference>
<dbReference type="PROSITE" id="PS50142">
    <property type="entry name" value="RNASE_3_2"/>
    <property type="match status" value="1"/>
</dbReference>
<dbReference type="GO" id="GO:0006309">
    <property type="term" value="P:apoptotic DNA fragmentation"/>
    <property type="evidence" value="ECO:0007669"/>
    <property type="project" value="TreeGrafter"/>
</dbReference>
<comment type="caution">
    <text evidence="4">The sequence shown here is derived from an EMBL/GenBank/DDBJ whole genome shotgun (WGS) entry which is preliminary data.</text>
</comment>
<dbReference type="GO" id="GO:0070578">
    <property type="term" value="C:RISC-loading complex"/>
    <property type="evidence" value="ECO:0007669"/>
    <property type="project" value="TreeGrafter"/>
</dbReference>
<dbReference type="PANTHER" id="PTHR14950">
    <property type="entry name" value="DICER-RELATED"/>
    <property type="match status" value="1"/>
</dbReference>
<dbReference type="SUPFAM" id="SSF69065">
    <property type="entry name" value="RNase III domain-like"/>
    <property type="match status" value="1"/>
</dbReference>
<dbReference type="GO" id="GO:0005737">
    <property type="term" value="C:cytoplasm"/>
    <property type="evidence" value="ECO:0007669"/>
    <property type="project" value="TreeGrafter"/>
</dbReference>
<dbReference type="AlphaFoldDB" id="A0A8S4EY21"/>
<gene>
    <name evidence="4" type="ORF">PLXY2_LOCUS7063</name>
</gene>
<dbReference type="CDD" id="cd00593">
    <property type="entry name" value="RIBOc"/>
    <property type="match status" value="1"/>
</dbReference>
<feature type="compositionally biased region" description="Polar residues" evidence="2">
    <location>
        <begin position="87"/>
        <end position="99"/>
    </location>
</feature>
<dbReference type="GO" id="GO:0031054">
    <property type="term" value="P:pre-miRNA processing"/>
    <property type="evidence" value="ECO:0007669"/>
    <property type="project" value="TreeGrafter"/>
</dbReference>
<evidence type="ECO:0000259" key="3">
    <source>
        <dbReference type="PROSITE" id="PS50142"/>
    </source>
</evidence>
<dbReference type="GO" id="GO:0005634">
    <property type="term" value="C:nucleus"/>
    <property type="evidence" value="ECO:0007669"/>
    <property type="project" value="TreeGrafter"/>
</dbReference>
<dbReference type="InterPro" id="IPR036389">
    <property type="entry name" value="RNase_III_sf"/>
</dbReference>
<reference evidence="4" key="1">
    <citation type="submission" date="2020-11" db="EMBL/GenBank/DDBJ databases">
        <authorList>
            <person name="Whiteford S."/>
        </authorList>
    </citation>
    <scope>NUCLEOTIDE SEQUENCE</scope>
</reference>
<keyword evidence="1" id="KW-0378">Hydrolase</keyword>
<evidence type="ECO:0000313" key="5">
    <source>
        <dbReference type="Proteomes" id="UP000653454"/>
    </source>
</evidence>
<dbReference type="Proteomes" id="UP000653454">
    <property type="component" value="Unassembled WGS sequence"/>
</dbReference>
<evidence type="ECO:0000256" key="1">
    <source>
        <dbReference type="ARBA" id="ARBA00022801"/>
    </source>
</evidence>
<proteinExistence type="predicted"/>
<feature type="region of interest" description="Disordered" evidence="2">
    <location>
        <begin position="76"/>
        <end position="99"/>
    </location>
</feature>